<proteinExistence type="predicted"/>
<evidence type="ECO:0000256" key="1">
    <source>
        <dbReference type="ARBA" id="ARBA00004123"/>
    </source>
</evidence>
<keyword evidence="5 6" id="KW-0539">Nucleus</keyword>
<evidence type="ECO:0000256" key="6">
    <source>
        <dbReference type="PROSITE-ProRule" id="PRU00089"/>
    </source>
</evidence>
<dbReference type="GO" id="GO:0000978">
    <property type="term" value="F:RNA polymerase II cis-regulatory region sequence-specific DNA binding"/>
    <property type="evidence" value="ECO:0007669"/>
    <property type="project" value="TreeGrafter"/>
</dbReference>
<feature type="compositionally biased region" description="Basic and acidic residues" evidence="7">
    <location>
        <begin position="624"/>
        <end position="639"/>
    </location>
</feature>
<dbReference type="InterPro" id="IPR018122">
    <property type="entry name" value="TF_fork_head_CS_1"/>
</dbReference>
<evidence type="ECO:0000256" key="2">
    <source>
        <dbReference type="ARBA" id="ARBA00023015"/>
    </source>
</evidence>
<dbReference type="InterPro" id="IPR036388">
    <property type="entry name" value="WH-like_DNA-bd_sf"/>
</dbReference>
<dbReference type="PROSITE" id="PS50039">
    <property type="entry name" value="FORK_HEAD_3"/>
    <property type="match status" value="1"/>
</dbReference>
<dbReference type="AlphaFoldDB" id="A0A7C8V9K9"/>
<dbReference type="EMBL" id="JAABOJ010000049">
    <property type="protein sequence ID" value="KAF3273841.1"/>
    <property type="molecule type" value="Genomic_DNA"/>
</dbReference>
<dbReference type="FunFam" id="1.10.10.10:FF:000030">
    <property type="entry name" value="Forkhead box protein K2"/>
    <property type="match status" value="1"/>
</dbReference>
<dbReference type="PRINTS" id="PR00053">
    <property type="entry name" value="FORKHEAD"/>
</dbReference>
<evidence type="ECO:0000259" key="8">
    <source>
        <dbReference type="PROSITE" id="PS50006"/>
    </source>
</evidence>
<dbReference type="SUPFAM" id="SSF49879">
    <property type="entry name" value="SMAD/FHA domain"/>
    <property type="match status" value="1"/>
</dbReference>
<dbReference type="Proteomes" id="UP000474640">
    <property type="component" value="Unassembled WGS sequence"/>
</dbReference>
<feature type="domain" description="FHA" evidence="8">
    <location>
        <begin position="122"/>
        <end position="186"/>
    </location>
</feature>
<protein>
    <submittedName>
        <fullName evidence="10">Transcription factor, variant 2</fullName>
    </submittedName>
</protein>
<feature type="compositionally biased region" description="Polar residues" evidence="7">
    <location>
        <begin position="569"/>
        <end position="583"/>
    </location>
</feature>
<feature type="region of interest" description="Disordered" evidence="7">
    <location>
        <begin position="1"/>
        <end position="45"/>
    </location>
</feature>
<organism evidence="10 11">
    <name type="scientific">Orbilia oligospora</name>
    <name type="common">Nematode-trapping fungus</name>
    <name type="synonym">Arthrobotrys oligospora</name>
    <dbReference type="NCBI Taxonomy" id="2813651"/>
    <lineage>
        <taxon>Eukaryota</taxon>
        <taxon>Fungi</taxon>
        <taxon>Dikarya</taxon>
        <taxon>Ascomycota</taxon>
        <taxon>Pezizomycotina</taxon>
        <taxon>Orbiliomycetes</taxon>
        <taxon>Orbiliales</taxon>
        <taxon>Orbiliaceae</taxon>
        <taxon>Orbilia</taxon>
    </lineage>
</organism>
<evidence type="ECO:0000259" key="9">
    <source>
        <dbReference type="PROSITE" id="PS50039"/>
    </source>
</evidence>
<name>A0A7C8V9K9_ORBOL</name>
<evidence type="ECO:0000256" key="3">
    <source>
        <dbReference type="ARBA" id="ARBA00023125"/>
    </source>
</evidence>
<evidence type="ECO:0000313" key="11">
    <source>
        <dbReference type="Proteomes" id="UP000474640"/>
    </source>
</evidence>
<evidence type="ECO:0000256" key="7">
    <source>
        <dbReference type="SAM" id="MobiDB-lite"/>
    </source>
</evidence>
<comment type="caution">
    <text evidence="10">The sequence shown here is derived from an EMBL/GenBank/DDBJ whole genome shotgun (WGS) entry which is preliminary data.</text>
</comment>
<feature type="domain" description="Fork-head" evidence="9">
    <location>
        <begin position="333"/>
        <end position="431"/>
    </location>
</feature>
<dbReference type="Pfam" id="PF00250">
    <property type="entry name" value="Forkhead"/>
    <property type="match status" value="1"/>
</dbReference>
<dbReference type="PANTHER" id="PTHR45881:SF1">
    <property type="entry name" value="FORK HEAD PROTEIN HOMOLOG 2"/>
    <property type="match status" value="1"/>
</dbReference>
<dbReference type="InterPro" id="IPR008984">
    <property type="entry name" value="SMAD_FHA_dom_sf"/>
</dbReference>
<dbReference type="SMART" id="SM00339">
    <property type="entry name" value="FH"/>
    <property type="match status" value="1"/>
</dbReference>
<dbReference type="PANTHER" id="PTHR45881">
    <property type="entry name" value="CHECKPOINT SUPPRESSOR 1-LIKE, ISOFORM A-RELATED"/>
    <property type="match status" value="1"/>
</dbReference>
<feature type="compositionally biased region" description="Basic residues" evidence="7">
    <location>
        <begin position="257"/>
        <end position="266"/>
    </location>
</feature>
<feature type="region of interest" description="Disordered" evidence="7">
    <location>
        <begin position="428"/>
        <end position="671"/>
    </location>
</feature>
<feature type="compositionally biased region" description="Polar residues" evidence="7">
    <location>
        <begin position="501"/>
        <end position="515"/>
    </location>
</feature>
<dbReference type="CDD" id="cd22701">
    <property type="entry name" value="FHA_FKH1-like"/>
    <property type="match status" value="1"/>
</dbReference>
<dbReference type="GO" id="GO:0000981">
    <property type="term" value="F:DNA-binding transcription factor activity, RNA polymerase II-specific"/>
    <property type="evidence" value="ECO:0007669"/>
    <property type="project" value="TreeGrafter"/>
</dbReference>
<feature type="compositionally biased region" description="Low complexity" evidence="7">
    <location>
        <begin position="445"/>
        <end position="462"/>
    </location>
</feature>
<sequence>MQSPRHRRTRSRGEGGLLSSPEVPNKRRKVSLTDSPPPNTREIPSQFIPLTSTQVDSFSNSVQLSEYQVNHIISGLGAPSNEVVAAHDHANDKNARDHRDGVTAYAKICGRDWTYYVKDLKISIGRPPDSRPPLPAPAEKEVDIDLGPSKLVSREHAVIQYDTVEYRCWILEVLGRNGVKVDDEQHKRGTTVPLRSGSMFEIAGVQMLFVLPDQAPAVVDSVLRRAQEIQAEYLPEHDSQENHLESTQLSSESGFLKSKRKPTNLKRKSEIQSLGGQPPSSSGSQAANISQSTAASAATLNKELHTSPSYHRGLMLESTEDIDYSLESSKEIKPPLSYAILIAQAILSSSDQKLTLANIYAWIQENYAFYRFAASGWQNSIRHNLSLNQAFQKVPRRTDEPGKGMKWQIAPDYLEEYTKKIQKGTVSKANKVLSPNLKSPTNNNTKGSFPTSSSSRPGTSTSQKTNNGSIPRSVTPPPPHSALGPTPAAPKEAFTPDRSSRPTSKNKTQSQSIQKETIGDASIGDLPVSPSEDRPNRMASSPFVDNFNSTGAAITPAPQKQNPHLAPPSINQLPSSYLPTSSPAPFWKYLNFLTPGRPDHSSPIKSPHLRSSSPPEPLPPIASKLREAGSPVKDKDNIFRGKHSPVKSELPNPPTNADGDTDTADTDDFAGIDLSRGFQKIGKFHSRSGLTQSTRP</sequence>
<keyword evidence="2" id="KW-0805">Transcription regulation</keyword>
<dbReference type="PROSITE" id="PS00658">
    <property type="entry name" value="FORK_HEAD_2"/>
    <property type="match status" value="1"/>
</dbReference>
<gene>
    <name evidence="10" type="primary">FKH2_1</name>
    <name evidence="10" type="ORF">TWF970_008423</name>
</gene>
<evidence type="ECO:0000256" key="4">
    <source>
        <dbReference type="ARBA" id="ARBA00023163"/>
    </source>
</evidence>
<dbReference type="CDD" id="cd00059">
    <property type="entry name" value="FH_FOX"/>
    <property type="match status" value="1"/>
</dbReference>
<feature type="compositionally biased region" description="Polar residues" evidence="7">
    <location>
        <begin position="546"/>
        <end position="562"/>
    </location>
</feature>
<keyword evidence="4" id="KW-0804">Transcription</keyword>
<dbReference type="Pfam" id="PF00498">
    <property type="entry name" value="FHA"/>
    <property type="match status" value="1"/>
</dbReference>
<feature type="compositionally biased region" description="Basic and acidic residues" evidence="7">
    <location>
        <begin position="234"/>
        <end position="244"/>
    </location>
</feature>
<feature type="DNA-binding region" description="Fork-head" evidence="6">
    <location>
        <begin position="333"/>
        <end position="431"/>
    </location>
</feature>
<reference evidence="10 11" key="1">
    <citation type="submission" date="2020-01" db="EMBL/GenBank/DDBJ databases">
        <authorList>
            <person name="Palmer J.M."/>
        </authorList>
    </citation>
    <scope>NUCLEOTIDE SEQUENCE [LARGE SCALE GENOMIC DNA]</scope>
    <source>
        <strain evidence="10 11">TWF970</strain>
    </source>
</reference>
<feature type="compositionally biased region" description="Acidic residues" evidence="7">
    <location>
        <begin position="659"/>
        <end position="670"/>
    </location>
</feature>
<comment type="subcellular location">
    <subcellularLocation>
        <location evidence="1 6">Nucleus</location>
    </subcellularLocation>
</comment>
<dbReference type="InterPro" id="IPR000253">
    <property type="entry name" value="FHA_dom"/>
</dbReference>
<dbReference type="InterPro" id="IPR036390">
    <property type="entry name" value="WH_DNA-bd_sf"/>
</dbReference>
<dbReference type="InterPro" id="IPR030456">
    <property type="entry name" value="TF_fork_head_CS_2"/>
</dbReference>
<dbReference type="SMART" id="SM00240">
    <property type="entry name" value="FHA"/>
    <property type="match status" value="1"/>
</dbReference>
<feature type="compositionally biased region" description="Basic residues" evidence="7">
    <location>
        <begin position="1"/>
        <end position="10"/>
    </location>
</feature>
<dbReference type="PROSITE" id="PS00657">
    <property type="entry name" value="FORK_HEAD_1"/>
    <property type="match status" value="1"/>
</dbReference>
<dbReference type="SUPFAM" id="SSF46785">
    <property type="entry name" value="Winged helix' DNA-binding domain"/>
    <property type="match status" value="1"/>
</dbReference>
<keyword evidence="3 6" id="KW-0238">DNA-binding</keyword>
<dbReference type="Gene3D" id="2.60.200.20">
    <property type="match status" value="1"/>
</dbReference>
<dbReference type="OrthoDB" id="5954824at2759"/>
<evidence type="ECO:0000256" key="5">
    <source>
        <dbReference type="ARBA" id="ARBA00023242"/>
    </source>
</evidence>
<feature type="compositionally biased region" description="Polar residues" evidence="7">
    <location>
        <begin position="463"/>
        <end position="472"/>
    </location>
</feature>
<dbReference type="PROSITE" id="PS50006">
    <property type="entry name" value="FHA_DOMAIN"/>
    <property type="match status" value="1"/>
</dbReference>
<accession>A0A7C8V9K9</accession>
<feature type="region of interest" description="Disordered" evidence="7">
    <location>
        <begin position="233"/>
        <end position="292"/>
    </location>
</feature>
<dbReference type="GO" id="GO:0005634">
    <property type="term" value="C:nucleus"/>
    <property type="evidence" value="ECO:0007669"/>
    <property type="project" value="UniProtKB-SubCell"/>
</dbReference>
<dbReference type="Gene3D" id="1.10.10.10">
    <property type="entry name" value="Winged helix-like DNA-binding domain superfamily/Winged helix DNA-binding domain"/>
    <property type="match status" value="1"/>
</dbReference>
<evidence type="ECO:0000313" key="10">
    <source>
        <dbReference type="EMBL" id="KAF3273841.1"/>
    </source>
</evidence>
<dbReference type="InterPro" id="IPR001766">
    <property type="entry name" value="Fork_head_dom"/>
</dbReference>
<feature type="compositionally biased region" description="Low complexity" evidence="7">
    <location>
        <begin position="272"/>
        <end position="285"/>
    </location>
</feature>